<organism evidence="1 2">
    <name type="scientific">Campylobacter rectus RM3267</name>
    <dbReference type="NCBI Taxonomy" id="553218"/>
    <lineage>
        <taxon>Bacteria</taxon>
        <taxon>Pseudomonadati</taxon>
        <taxon>Campylobacterota</taxon>
        <taxon>Epsilonproteobacteria</taxon>
        <taxon>Campylobacterales</taxon>
        <taxon>Campylobacteraceae</taxon>
        <taxon>Campylobacter</taxon>
    </lineage>
</organism>
<proteinExistence type="predicted"/>
<reference evidence="1 2" key="1">
    <citation type="submission" date="2008-08" db="EMBL/GenBank/DDBJ databases">
        <authorList>
            <person name="Madupu R."/>
            <person name="Durkin A.S."/>
            <person name="Torralba M."/>
            <person name="Methe B."/>
            <person name="Sutton G.G."/>
            <person name="Strausberg R.L."/>
            <person name="Nelson K.E."/>
        </authorList>
    </citation>
    <scope>NUCLEOTIDE SEQUENCE [LARGE SCALE GENOMIC DNA]</scope>
    <source>
        <strain evidence="1 2">RM3267</strain>
    </source>
</reference>
<dbReference type="Proteomes" id="UP000003082">
    <property type="component" value="Unassembled WGS sequence"/>
</dbReference>
<name>B9CZ06_CAMRE</name>
<gene>
    <name evidence="1" type="ORF">CAMRE0001_1579</name>
</gene>
<accession>B9CZ06</accession>
<evidence type="ECO:0000313" key="1">
    <source>
        <dbReference type="EMBL" id="EEF14855.1"/>
    </source>
</evidence>
<keyword evidence="2" id="KW-1185">Reference proteome</keyword>
<evidence type="ECO:0000313" key="2">
    <source>
        <dbReference type="Proteomes" id="UP000003082"/>
    </source>
</evidence>
<dbReference type="STRING" id="553218.CAMRE0001_1579"/>
<dbReference type="EMBL" id="ACFU01000003">
    <property type="protein sequence ID" value="EEF14855.1"/>
    <property type="molecule type" value="Genomic_DNA"/>
</dbReference>
<sequence>MYILEIWYLSKNILSGLKFFKGNLNYNPFSKKTYNENRKFIR</sequence>
<protein>
    <submittedName>
        <fullName evidence="1">Uncharacterized protein</fullName>
    </submittedName>
</protein>
<dbReference type="AlphaFoldDB" id="B9CZ06"/>
<comment type="caution">
    <text evidence="1">The sequence shown here is derived from an EMBL/GenBank/DDBJ whole genome shotgun (WGS) entry which is preliminary data.</text>
</comment>